<keyword evidence="1" id="KW-1133">Transmembrane helix</keyword>
<keyword evidence="1" id="KW-0812">Transmembrane</keyword>
<keyword evidence="3" id="KW-1185">Reference proteome</keyword>
<protein>
    <submittedName>
        <fullName evidence="2">Uncharacterized protein</fullName>
    </submittedName>
</protein>
<sequence length="115" mass="12766">MTNSRHIELHRSNRNFSPRIVALPQCHFDGSLLRAFVPGSRAQRWGTAGACWTLDTGHKTEDRTLGHNTPPGLVDAGAGKPQLSAWLLVPIHLTGAVVAGQCLYILPKYWFRFAY</sequence>
<evidence type="ECO:0000256" key="1">
    <source>
        <dbReference type="SAM" id="Phobius"/>
    </source>
</evidence>
<dbReference type="EMBL" id="JAHLJV010000091">
    <property type="protein sequence ID" value="KAK1573492.1"/>
    <property type="molecule type" value="Genomic_DNA"/>
</dbReference>
<keyword evidence="1" id="KW-0472">Membrane</keyword>
<evidence type="ECO:0000313" key="3">
    <source>
        <dbReference type="Proteomes" id="UP001230504"/>
    </source>
</evidence>
<accession>A0AAD8UZB9</accession>
<organism evidence="2 3">
    <name type="scientific">Colletotrichum navitas</name>
    <dbReference type="NCBI Taxonomy" id="681940"/>
    <lineage>
        <taxon>Eukaryota</taxon>
        <taxon>Fungi</taxon>
        <taxon>Dikarya</taxon>
        <taxon>Ascomycota</taxon>
        <taxon>Pezizomycotina</taxon>
        <taxon>Sordariomycetes</taxon>
        <taxon>Hypocreomycetidae</taxon>
        <taxon>Glomerellales</taxon>
        <taxon>Glomerellaceae</taxon>
        <taxon>Colletotrichum</taxon>
        <taxon>Colletotrichum graminicola species complex</taxon>
    </lineage>
</organism>
<dbReference type="Proteomes" id="UP001230504">
    <property type="component" value="Unassembled WGS sequence"/>
</dbReference>
<proteinExistence type="predicted"/>
<dbReference type="GeneID" id="85444578"/>
<gene>
    <name evidence="2" type="ORF">LY79DRAFT_583617</name>
</gene>
<reference evidence="2" key="1">
    <citation type="submission" date="2021-06" db="EMBL/GenBank/DDBJ databases">
        <title>Comparative genomics, transcriptomics and evolutionary studies reveal genomic signatures of adaptation to plant cell wall in hemibiotrophic fungi.</title>
        <authorList>
            <consortium name="DOE Joint Genome Institute"/>
            <person name="Baroncelli R."/>
            <person name="Diaz J.F."/>
            <person name="Benocci T."/>
            <person name="Peng M."/>
            <person name="Battaglia E."/>
            <person name="Haridas S."/>
            <person name="Andreopoulos W."/>
            <person name="Labutti K."/>
            <person name="Pangilinan J."/>
            <person name="Floch G.L."/>
            <person name="Makela M.R."/>
            <person name="Henrissat B."/>
            <person name="Grigoriev I.V."/>
            <person name="Crouch J.A."/>
            <person name="De Vries R.P."/>
            <person name="Sukno S.A."/>
            <person name="Thon M.R."/>
        </authorList>
    </citation>
    <scope>NUCLEOTIDE SEQUENCE</scope>
    <source>
        <strain evidence="2">CBS 125086</strain>
    </source>
</reference>
<evidence type="ECO:0000313" key="2">
    <source>
        <dbReference type="EMBL" id="KAK1573492.1"/>
    </source>
</evidence>
<name>A0AAD8UZB9_9PEZI</name>
<dbReference type="RefSeq" id="XP_060409109.1">
    <property type="nucleotide sequence ID" value="XM_060560338.1"/>
</dbReference>
<comment type="caution">
    <text evidence="2">The sequence shown here is derived from an EMBL/GenBank/DDBJ whole genome shotgun (WGS) entry which is preliminary data.</text>
</comment>
<dbReference type="AlphaFoldDB" id="A0AAD8UZB9"/>
<feature type="transmembrane region" description="Helical" evidence="1">
    <location>
        <begin position="83"/>
        <end position="106"/>
    </location>
</feature>